<accession>A0A0J7J0P3</accession>
<sequence length="229" mass="26627">MQDQKCFLLSYIKYGDNDAVLHCFSQESGFESFFARGIYAPRNKKKPYLIPLILLNISIIPANKSGKIPNISKLEPAEEHEEKGNLVQNTILFFVAEFLNQVLREERQSETIFHEITVVRKETLGGNINAYNAFLVKFLQISGIAPLLSDQQFLHPESGTFGHEEIHELFDEKLSQIWHHFLAAPNPYEISLKRTDRNLFTDSLMRYYQIHFSGFRIPKSLEIMRQVYE</sequence>
<dbReference type="OrthoDB" id="9789152at2"/>
<evidence type="ECO:0000313" key="2">
    <source>
        <dbReference type="EMBL" id="KMQ71609.1"/>
    </source>
</evidence>
<proteinExistence type="predicted"/>
<evidence type="ECO:0000313" key="3">
    <source>
        <dbReference type="Proteomes" id="UP000035900"/>
    </source>
</evidence>
<dbReference type="Gene3D" id="2.40.50.140">
    <property type="entry name" value="Nucleic acid-binding proteins"/>
    <property type="match status" value="1"/>
</dbReference>
<reference evidence="2 3" key="1">
    <citation type="journal article" date="2004" name="Int. J. Syst. Evol. Microbiol.">
        <title>Kaistella koreensis gen. nov., sp. nov., a novel member of the Chryseobacterium-Bergeyella-Riemerella branch.</title>
        <authorList>
            <person name="Kim M.K."/>
            <person name="Im W.T."/>
            <person name="Shin Y.K."/>
            <person name="Lim J.H."/>
            <person name="Kim S.H."/>
            <person name="Lee B.C."/>
            <person name="Park M.Y."/>
            <person name="Lee K.Y."/>
            <person name="Lee S.T."/>
        </authorList>
    </citation>
    <scope>NUCLEOTIDE SEQUENCE [LARGE SCALE GENOMIC DNA]</scope>
    <source>
        <strain evidence="2 3">CCUG 49689</strain>
    </source>
</reference>
<dbReference type="RefSeq" id="WP_048498983.1">
    <property type="nucleotide sequence ID" value="NZ_LFNG01000006.1"/>
</dbReference>
<dbReference type="InterPro" id="IPR012340">
    <property type="entry name" value="NA-bd_OB-fold"/>
</dbReference>
<dbReference type="InterPro" id="IPR022572">
    <property type="entry name" value="DNA_rep/recomb_RecO_N"/>
</dbReference>
<feature type="domain" description="DNA replication/recombination mediator RecO N-terminal" evidence="1">
    <location>
        <begin position="3"/>
        <end position="77"/>
    </location>
</feature>
<name>A0A0J7J0P3_9FLAO</name>
<evidence type="ECO:0000259" key="1">
    <source>
        <dbReference type="Pfam" id="PF11967"/>
    </source>
</evidence>
<gene>
    <name evidence="2" type="ORF">ACM44_05080</name>
</gene>
<dbReference type="EMBL" id="LFNG01000006">
    <property type="protein sequence ID" value="KMQ71609.1"/>
    <property type="molecule type" value="Genomic_DNA"/>
</dbReference>
<dbReference type="Pfam" id="PF11967">
    <property type="entry name" value="RecO_N"/>
    <property type="match status" value="1"/>
</dbReference>
<dbReference type="PATRIC" id="fig|1304281.5.peg.1090"/>
<dbReference type="AlphaFoldDB" id="A0A0J7J0P3"/>
<keyword evidence="3" id="KW-1185">Reference proteome</keyword>
<comment type="caution">
    <text evidence="2">The sequence shown here is derived from an EMBL/GenBank/DDBJ whole genome shotgun (WGS) entry which is preliminary data.</text>
</comment>
<dbReference type="Proteomes" id="UP000035900">
    <property type="component" value="Unassembled WGS sequence"/>
</dbReference>
<organism evidence="2 3">
    <name type="scientific">Chryseobacterium koreense CCUG 49689</name>
    <dbReference type="NCBI Taxonomy" id="1304281"/>
    <lineage>
        <taxon>Bacteria</taxon>
        <taxon>Pseudomonadati</taxon>
        <taxon>Bacteroidota</taxon>
        <taxon>Flavobacteriia</taxon>
        <taxon>Flavobacteriales</taxon>
        <taxon>Weeksellaceae</taxon>
        <taxon>Chryseobacterium group</taxon>
        <taxon>Chryseobacterium</taxon>
    </lineage>
</organism>
<dbReference type="STRING" id="1304281.ACM44_05080"/>
<protein>
    <recommendedName>
        <fullName evidence="1">DNA replication/recombination mediator RecO N-terminal domain-containing protein</fullName>
    </recommendedName>
</protein>